<dbReference type="CDD" id="cd02696">
    <property type="entry name" value="MurNAc-LAA"/>
    <property type="match status" value="1"/>
</dbReference>
<dbReference type="SMART" id="SM00646">
    <property type="entry name" value="Ami_3"/>
    <property type="match status" value="1"/>
</dbReference>
<dbReference type="InterPro" id="IPR002508">
    <property type="entry name" value="MurNAc-LAA_cat"/>
</dbReference>
<dbReference type="OrthoDB" id="9806267at2"/>
<gene>
    <name evidence="5" type="ORF">SAMN02910406_00528</name>
</gene>
<name>A0A1I1DTV3_RUMAL</name>
<accession>A0A1I1DTV3</accession>
<keyword evidence="3" id="KW-1133">Transmembrane helix</keyword>
<dbReference type="Proteomes" id="UP000182192">
    <property type="component" value="Unassembled WGS sequence"/>
</dbReference>
<dbReference type="SUPFAM" id="SSF53187">
    <property type="entry name" value="Zn-dependent exopeptidases"/>
    <property type="match status" value="1"/>
</dbReference>
<keyword evidence="1" id="KW-0378">Hydrolase</keyword>
<keyword evidence="3" id="KW-0472">Membrane</keyword>
<reference evidence="5 6" key="1">
    <citation type="submission" date="2016-10" db="EMBL/GenBank/DDBJ databases">
        <authorList>
            <person name="de Groot N.N."/>
        </authorList>
    </citation>
    <scope>NUCLEOTIDE SEQUENCE [LARGE SCALE GENOMIC DNA]</scope>
    <source>
        <strain evidence="5 6">AR67</strain>
    </source>
</reference>
<dbReference type="Pfam" id="PF01520">
    <property type="entry name" value="Amidase_3"/>
    <property type="match status" value="1"/>
</dbReference>
<dbReference type="PANTHER" id="PTHR30404:SF0">
    <property type="entry name" value="N-ACETYLMURAMOYL-L-ALANINE AMIDASE AMIC"/>
    <property type="match status" value="1"/>
</dbReference>
<feature type="compositionally biased region" description="Acidic residues" evidence="2">
    <location>
        <begin position="344"/>
        <end position="358"/>
    </location>
</feature>
<feature type="region of interest" description="Disordered" evidence="2">
    <location>
        <begin position="59"/>
        <end position="81"/>
    </location>
</feature>
<feature type="domain" description="MurNAc-LAA" evidence="4">
    <location>
        <begin position="159"/>
        <end position="277"/>
    </location>
</feature>
<organism evidence="5 6">
    <name type="scientific">Ruminococcus albus</name>
    <dbReference type="NCBI Taxonomy" id="1264"/>
    <lineage>
        <taxon>Bacteria</taxon>
        <taxon>Bacillati</taxon>
        <taxon>Bacillota</taxon>
        <taxon>Clostridia</taxon>
        <taxon>Eubacteriales</taxon>
        <taxon>Oscillospiraceae</taxon>
        <taxon>Ruminococcus</taxon>
    </lineage>
</organism>
<dbReference type="Gene3D" id="3.40.630.40">
    <property type="entry name" value="Zn-dependent exopeptidases"/>
    <property type="match status" value="1"/>
</dbReference>
<dbReference type="InterPro" id="IPR050695">
    <property type="entry name" value="N-acetylmuramoyl_amidase_3"/>
</dbReference>
<evidence type="ECO:0000256" key="3">
    <source>
        <dbReference type="SAM" id="Phobius"/>
    </source>
</evidence>
<dbReference type="GO" id="GO:0009253">
    <property type="term" value="P:peptidoglycan catabolic process"/>
    <property type="evidence" value="ECO:0007669"/>
    <property type="project" value="InterPro"/>
</dbReference>
<evidence type="ECO:0000256" key="1">
    <source>
        <dbReference type="ARBA" id="ARBA00022801"/>
    </source>
</evidence>
<sequence>MYKMSDEEFYQVYGRMPRKNKNKKKKVKVYWGRISIALVAIILIIVVIVKIVGAVSGKSQKGKGEKAGVTSSTENKGDDYYAAPENKENDVVYDGIELTVCIDAAHGGFDKGTIGEDNRFEKNDTLKIAEAVRDYLESCGVKVIMTRTDDRYISVEERCNIANDNGADLFVSIHRSSNEIEGSDTHGFEAWIHTSKPESDKLFAEKIMAKLQDIGISENRGVRAGYPNDNSVNYKINQLTVMPSVLLDMGYLTSDIDNQLLEASLEPYARAIGNAIISGANELGVIDDDGARLLNGQLLSNKPAPAETPVETESKPDESSEIDEGSSQTEEDGYSYDGGYDDGYGYDDYDDTQAESEPETVYTDDGMGYYTDPMMTE</sequence>
<keyword evidence="3" id="KW-0812">Transmembrane</keyword>
<dbReference type="GO" id="GO:0030288">
    <property type="term" value="C:outer membrane-bounded periplasmic space"/>
    <property type="evidence" value="ECO:0007669"/>
    <property type="project" value="TreeGrafter"/>
</dbReference>
<dbReference type="RefSeq" id="WP_074959920.1">
    <property type="nucleotide sequence ID" value="NZ_FOKQ01000003.1"/>
</dbReference>
<proteinExistence type="predicted"/>
<evidence type="ECO:0000313" key="5">
    <source>
        <dbReference type="EMBL" id="SFB78469.1"/>
    </source>
</evidence>
<protein>
    <submittedName>
        <fullName evidence="5">N-acetylmuramoyl-L-alanine amidase</fullName>
    </submittedName>
</protein>
<evidence type="ECO:0000256" key="2">
    <source>
        <dbReference type="SAM" id="MobiDB-lite"/>
    </source>
</evidence>
<evidence type="ECO:0000259" key="4">
    <source>
        <dbReference type="SMART" id="SM00646"/>
    </source>
</evidence>
<dbReference type="PANTHER" id="PTHR30404">
    <property type="entry name" value="N-ACETYLMURAMOYL-L-ALANINE AMIDASE"/>
    <property type="match status" value="1"/>
</dbReference>
<feature type="compositionally biased region" description="Acidic residues" evidence="2">
    <location>
        <begin position="319"/>
        <end position="334"/>
    </location>
</feature>
<dbReference type="EMBL" id="FOKQ01000003">
    <property type="protein sequence ID" value="SFB78469.1"/>
    <property type="molecule type" value="Genomic_DNA"/>
</dbReference>
<dbReference type="GO" id="GO:0008745">
    <property type="term" value="F:N-acetylmuramoyl-L-alanine amidase activity"/>
    <property type="evidence" value="ECO:0007669"/>
    <property type="project" value="InterPro"/>
</dbReference>
<feature type="region of interest" description="Disordered" evidence="2">
    <location>
        <begin position="299"/>
        <end position="377"/>
    </location>
</feature>
<feature type="transmembrane region" description="Helical" evidence="3">
    <location>
        <begin position="30"/>
        <end position="53"/>
    </location>
</feature>
<dbReference type="AlphaFoldDB" id="A0A1I1DTV3"/>
<evidence type="ECO:0000313" key="6">
    <source>
        <dbReference type="Proteomes" id="UP000182192"/>
    </source>
</evidence>